<proteinExistence type="predicted"/>
<organism evidence="1 2">
    <name type="scientific">Phytophthora aleatoria</name>
    <dbReference type="NCBI Taxonomy" id="2496075"/>
    <lineage>
        <taxon>Eukaryota</taxon>
        <taxon>Sar</taxon>
        <taxon>Stramenopiles</taxon>
        <taxon>Oomycota</taxon>
        <taxon>Peronosporomycetes</taxon>
        <taxon>Peronosporales</taxon>
        <taxon>Peronosporaceae</taxon>
        <taxon>Phytophthora</taxon>
    </lineage>
</organism>
<dbReference type="Proteomes" id="UP000709295">
    <property type="component" value="Unassembled WGS sequence"/>
</dbReference>
<reference evidence="1" key="1">
    <citation type="submission" date="2021-01" db="EMBL/GenBank/DDBJ databases">
        <title>Phytophthora aleatoria, a newly-described species from Pinus radiata is distinct from Phytophthora cactorum isolates based on comparative genomics.</title>
        <authorList>
            <person name="Mcdougal R."/>
            <person name="Panda P."/>
            <person name="Williams N."/>
            <person name="Studholme D.J."/>
        </authorList>
    </citation>
    <scope>NUCLEOTIDE SEQUENCE</scope>
    <source>
        <strain evidence="1">NZFS 4037</strain>
    </source>
</reference>
<evidence type="ECO:0000313" key="1">
    <source>
        <dbReference type="EMBL" id="KAG6948326.1"/>
    </source>
</evidence>
<dbReference type="EMBL" id="JAENGY010001575">
    <property type="protein sequence ID" value="KAG6948326.1"/>
    <property type="molecule type" value="Genomic_DNA"/>
</dbReference>
<evidence type="ECO:0000313" key="2">
    <source>
        <dbReference type="Proteomes" id="UP000709295"/>
    </source>
</evidence>
<accession>A0A8J5IER5</accession>
<dbReference type="AlphaFoldDB" id="A0A8J5IER5"/>
<gene>
    <name evidence="1" type="ORF">JG688_00015148</name>
</gene>
<keyword evidence="2" id="KW-1185">Reference proteome</keyword>
<sequence length="54" mass="6131">MSRPKFSTLTRPPSTLTCSRENLVRWRTRKRGTTAEHVEACGAAGGSSHYLRRR</sequence>
<name>A0A8J5IER5_9STRA</name>
<protein>
    <submittedName>
        <fullName evidence="1">Uncharacterized protein</fullName>
    </submittedName>
</protein>
<comment type="caution">
    <text evidence="1">The sequence shown here is derived from an EMBL/GenBank/DDBJ whole genome shotgun (WGS) entry which is preliminary data.</text>
</comment>